<dbReference type="GO" id="GO:0005524">
    <property type="term" value="F:ATP binding"/>
    <property type="evidence" value="ECO:0007669"/>
    <property type="project" value="UniProtKB-UniRule"/>
</dbReference>
<keyword evidence="12" id="KW-1185">Reference proteome</keyword>
<keyword evidence="9" id="KW-0812">Transmembrane</keyword>
<dbReference type="PANTHER" id="PTHR43289">
    <property type="entry name" value="MITOGEN-ACTIVATED PROTEIN KINASE KINASE KINASE 20-RELATED"/>
    <property type="match status" value="1"/>
</dbReference>
<dbReference type="PROSITE" id="PS00107">
    <property type="entry name" value="PROTEIN_KINASE_ATP"/>
    <property type="match status" value="1"/>
</dbReference>
<evidence type="ECO:0000256" key="2">
    <source>
        <dbReference type="ARBA" id="ARBA00022527"/>
    </source>
</evidence>
<keyword evidence="2 11" id="KW-0723">Serine/threonine-protein kinase</keyword>
<organism evidence="11 12">
    <name type="scientific">Bifidobacterium pseudolongum PV8-2</name>
    <dbReference type="NCBI Taxonomy" id="1447715"/>
    <lineage>
        <taxon>Bacteria</taxon>
        <taxon>Bacillati</taxon>
        <taxon>Actinomycetota</taxon>
        <taxon>Actinomycetes</taxon>
        <taxon>Bifidobacteriales</taxon>
        <taxon>Bifidobacteriaceae</taxon>
        <taxon>Bifidobacterium</taxon>
    </lineage>
</organism>
<dbReference type="HOGENOM" id="CLU_000288_129_0_11"/>
<evidence type="ECO:0000259" key="10">
    <source>
        <dbReference type="PROSITE" id="PS50011"/>
    </source>
</evidence>
<gene>
    <name evidence="11" type="ORF">AH67_07245</name>
</gene>
<feature type="domain" description="Protein kinase" evidence="10">
    <location>
        <begin position="22"/>
        <end position="280"/>
    </location>
</feature>
<feature type="binding site" evidence="7">
    <location>
        <position position="51"/>
    </location>
    <ligand>
        <name>ATP</name>
        <dbReference type="ChEBI" id="CHEBI:30616"/>
    </ligand>
</feature>
<dbReference type="PANTHER" id="PTHR43289:SF6">
    <property type="entry name" value="SERINE_THREONINE-PROTEIN KINASE NEKL-3"/>
    <property type="match status" value="1"/>
</dbReference>
<dbReference type="InterPro" id="IPR008271">
    <property type="entry name" value="Ser/Thr_kinase_AS"/>
</dbReference>
<evidence type="ECO:0000256" key="1">
    <source>
        <dbReference type="ARBA" id="ARBA00012513"/>
    </source>
</evidence>
<dbReference type="Pfam" id="PF00069">
    <property type="entry name" value="Pkinase"/>
    <property type="match status" value="1"/>
</dbReference>
<dbReference type="RefSeq" id="WP_052177298.1">
    <property type="nucleotide sequence ID" value="NZ_CP007457.1"/>
</dbReference>
<keyword evidence="9" id="KW-1133">Transmembrane helix</keyword>
<keyword evidence="9" id="KW-0472">Membrane</keyword>
<dbReference type="AlphaFoldDB" id="A0A0A7I9I2"/>
<evidence type="ECO:0000313" key="11">
    <source>
        <dbReference type="EMBL" id="AIZ16726.1"/>
    </source>
</evidence>
<dbReference type="InterPro" id="IPR011009">
    <property type="entry name" value="Kinase-like_dom_sf"/>
</dbReference>
<dbReference type="STRING" id="1447715.AH67_07245"/>
<dbReference type="Gene3D" id="1.10.510.10">
    <property type="entry name" value="Transferase(Phosphotransferase) domain 1"/>
    <property type="match status" value="1"/>
</dbReference>
<dbReference type="SMART" id="SM00220">
    <property type="entry name" value="S_TKc"/>
    <property type="match status" value="1"/>
</dbReference>
<evidence type="ECO:0000256" key="4">
    <source>
        <dbReference type="ARBA" id="ARBA00022741"/>
    </source>
</evidence>
<keyword evidence="4 7" id="KW-0547">Nucleotide-binding</keyword>
<dbReference type="SUPFAM" id="SSF56112">
    <property type="entry name" value="Protein kinase-like (PK-like)"/>
    <property type="match status" value="1"/>
</dbReference>
<keyword evidence="6 7" id="KW-0067">ATP-binding</keyword>
<dbReference type="Proteomes" id="UP000030636">
    <property type="component" value="Chromosome"/>
</dbReference>
<dbReference type="GO" id="GO:0004674">
    <property type="term" value="F:protein serine/threonine kinase activity"/>
    <property type="evidence" value="ECO:0007669"/>
    <property type="project" value="UniProtKB-KW"/>
</dbReference>
<name>A0A0A7I9I2_9BIFI</name>
<dbReference type="EMBL" id="CP007457">
    <property type="protein sequence ID" value="AIZ16726.1"/>
    <property type="molecule type" value="Genomic_DNA"/>
</dbReference>
<reference evidence="11 12" key="1">
    <citation type="journal article" date="2015" name="Genome Announc.">
        <title>Bifidobacterium pseudolongum Strain PV8-2, Isolated from a Stool Sample of an Anemic Kenyan Infant.</title>
        <authorList>
            <person name="Vazquez-Gutierrez P."/>
            <person name="Lacroix C."/>
            <person name="Chassard C."/>
            <person name="Klumpp J."/>
            <person name="Stevens M.J."/>
            <person name="Jans C."/>
        </authorList>
    </citation>
    <scope>NUCLEOTIDE SEQUENCE [LARGE SCALE GENOMIC DNA]</scope>
    <source>
        <strain evidence="11 12">PV8-2</strain>
    </source>
</reference>
<feature type="transmembrane region" description="Helical" evidence="9">
    <location>
        <begin position="326"/>
        <end position="349"/>
    </location>
</feature>
<evidence type="ECO:0000256" key="5">
    <source>
        <dbReference type="ARBA" id="ARBA00022777"/>
    </source>
</evidence>
<sequence>MYHTAHGATPDSAPAPPQLDGYEYRGTLGSGSTATVYRYLQHGTNREVAIKVSTARLDPKAGARFRTEANFMAKLSAHPYILSIYGAGITADGRSYIVFEYAPGGNLKDLLATRRFDAEETLDIGVNLASALATAHRNGIVHRDIKTSNVLITEQGLPALADFGISASVYDKRSTGFSLPWAPPEVLASNGSGTDASDIYSLAATLYAMLAGRSPFEHGYRPRTMQELGAHIMNDPVPPLNRPDVPAQVERVLAKAMSHNPEDRYYSAVEFARAMQQAQIDCYGHATPLTVEGVDRFGKAVLQRRGAHTATTATADTAKRGPSRGAWIAIGAAVAAVAAGVALFCTLVLPNLDHVDSGEAQVVNPGFGSQVTPSAGAQPSVGAAVPSPTDEVGRYSGDSVIFTWKNPDPQPGDRYAWVIVDDDAEGLTNSALTTDQRVVVKAGDRTQTCIRVSIVRKDRQMSTNPATICAAR</sequence>
<evidence type="ECO:0000256" key="6">
    <source>
        <dbReference type="ARBA" id="ARBA00022840"/>
    </source>
</evidence>
<dbReference type="EC" id="2.7.11.1" evidence="1"/>
<evidence type="ECO:0000313" key="12">
    <source>
        <dbReference type="Proteomes" id="UP000030636"/>
    </source>
</evidence>
<feature type="region of interest" description="Disordered" evidence="8">
    <location>
        <begin position="1"/>
        <end position="20"/>
    </location>
</feature>
<keyword evidence="5 11" id="KW-0418">Kinase</keyword>
<keyword evidence="3" id="KW-0808">Transferase</keyword>
<dbReference type="InterPro" id="IPR000719">
    <property type="entry name" value="Prot_kinase_dom"/>
</dbReference>
<evidence type="ECO:0000256" key="7">
    <source>
        <dbReference type="PROSITE-ProRule" id="PRU10141"/>
    </source>
</evidence>
<dbReference type="PROSITE" id="PS50011">
    <property type="entry name" value="PROTEIN_KINASE_DOM"/>
    <property type="match status" value="1"/>
</dbReference>
<evidence type="ECO:0000256" key="8">
    <source>
        <dbReference type="SAM" id="MobiDB-lite"/>
    </source>
</evidence>
<dbReference type="PROSITE" id="PS00108">
    <property type="entry name" value="PROTEIN_KINASE_ST"/>
    <property type="match status" value="1"/>
</dbReference>
<dbReference type="CDD" id="cd14014">
    <property type="entry name" value="STKc_PknB_like"/>
    <property type="match status" value="1"/>
</dbReference>
<evidence type="ECO:0000256" key="9">
    <source>
        <dbReference type="SAM" id="Phobius"/>
    </source>
</evidence>
<proteinExistence type="predicted"/>
<protein>
    <recommendedName>
        <fullName evidence="1">non-specific serine/threonine protein kinase</fullName>
        <ecNumber evidence="1">2.7.11.1</ecNumber>
    </recommendedName>
</protein>
<evidence type="ECO:0000256" key="3">
    <source>
        <dbReference type="ARBA" id="ARBA00022679"/>
    </source>
</evidence>
<dbReference type="OrthoDB" id="9762169at2"/>
<dbReference type="InterPro" id="IPR017441">
    <property type="entry name" value="Protein_kinase_ATP_BS"/>
</dbReference>
<dbReference type="KEGG" id="bpsp:AH67_07245"/>
<accession>A0A0A7I9I2</accession>